<dbReference type="Proteomes" id="UP001167831">
    <property type="component" value="Unassembled WGS sequence"/>
</dbReference>
<evidence type="ECO:0000313" key="3">
    <source>
        <dbReference type="EMBL" id="MDN0021439.1"/>
    </source>
</evidence>
<evidence type="ECO:0000313" key="4">
    <source>
        <dbReference type="EMBL" id="MDN0023936.1"/>
    </source>
</evidence>
<keyword evidence="1" id="KW-0732">Signal</keyword>
<dbReference type="RefSeq" id="WP_289824311.1">
    <property type="nucleotide sequence ID" value="NZ_JAUEIE010000001.1"/>
</dbReference>
<evidence type="ECO:0000256" key="1">
    <source>
        <dbReference type="SAM" id="SignalP"/>
    </source>
</evidence>
<organism evidence="4 6">
    <name type="scientific">Leyella lascolaii</name>
    <dbReference type="NCBI Taxonomy" id="1776379"/>
    <lineage>
        <taxon>Bacteria</taxon>
        <taxon>Pseudomonadati</taxon>
        <taxon>Bacteroidota</taxon>
        <taxon>Bacteroidia</taxon>
        <taxon>Bacteroidales</taxon>
        <taxon>Prevotellaceae</taxon>
        <taxon>Leyella</taxon>
    </lineage>
</organism>
<feature type="signal peptide" evidence="1">
    <location>
        <begin position="1"/>
        <end position="24"/>
    </location>
</feature>
<feature type="domain" description="Fibronectin type-III" evidence="2">
    <location>
        <begin position="428"/>
        <end position="523"/>
    </location>
</feature>
<accession>A0AAW7JSU1</accession>
<comment type="caution">
    <text evidence="4">The sequence shown here is derived from an EMBL/GenBank/DDBJ whole genome shotgun (WGS) entry which is preliminary data.</text>
</comment>
<dbReference type="Gene3D" id="2.60.120.200">
    <property type="match status" value="2"/>
</dbReference>
<dbReference type="EMBL" id="JAUEIE010000001">
    <property type="protein sequence ID" value="MDN0021439.1"/>
    <property type="molecule type" value="Genomic_DNA"/>
</dbReference>
<evidence type="ECO:0000259" key="2">
    <source>
        <dbReference type="PROSITE" id="PS50853"/>
    </source>
</evidence>
<reference evidence="4" key="2">
    <citation type="submission" date="2023-08" db="EMBL/GenBank/DDBJ databases">
        <title>Identification and characterization of horizontal gene transfer across gut microbiota members of farm animals based on homology search.</title>
        <authorList>
            <person name="Schwarzerova J."/>
            <person name="Nykrynova M."/>
            <person name="Jureckova K."/>
            <person name="Cejkova D."/>
            <person name="Rychlik I."/>
        </authorList>
    </citation>
    <scope>NUCLEOTIDE SEQUENCE</scope>
    <source>
        <strain evidence="4">ET15</strain>
        <strain evidence="3">ET37</strain>
    </source>
</reference>
<dbReference type="PROSITE" id="PS50853">
    <property type="entry name" value="FN3"/>
    <property type="match status" value="1"/>
</dbReference>
<dbReference type="Gene3D" id="2.60.40.10">
    <property type="entry name" value="Immunoglobulins"/>
    <property type="match status" value="1"/>
</dbReference>
<dbReference type="SUPFAM" id="SSF49785">
    <property type="entry name" value="Galactose-binding domain-like"/>
    <property type="match status" value="1"/>
</dbReference>
<protein>
    <submittedName>
        <fullName evidence="4">Choice-of-anchor J domain-containing protein</fullName>
    </submittedName>
</protein>
<dbReference type="SUPFAM" id="SSF82171">
    <property type="entry name" value="DPP6 N-terminal domain-like"/>
    <property type="match status" value="1"/>
</dbReference>
<reference evidence="4" key="1">
    <citation type="submission" date="2023-06" db="EMBL/GenBank/DDBJ databases">
        <authorList>
            <person name="Zeman M."/>
            <person name="Kubasova T."/>
            <person name="Jahodarova E."/>
            <person name="Nykrynova M."/>
            <person name="Rychlik I."/>
        </authorList>
    </citation>
    <scope>NUCLEOTIDE SEQUENCE</scope>
    <source>
        <strain evidence="4">ET15</strain>
        <strain evidence="3">ET37</strain>
    </source>
</reference>
<dbReference type="InterPro" id="IPR036116">
    <property type="entry name" value="FN3_sf"/>
</dbReference>
<dbReference type="Proteomes" id="UP001168478">
    <property type="component" value="Unassembled WGS sequence"/>
</dbReference>
<dbReference type="InterPro" id="IPR003961">
    <property type="entry name" value="FN3_dom"/>
</dbReference>
<gene>
    <name evidence="3" type="ORF">QVN81_00145</name>
    <name evidence="4" type="ORF">QVN84_00140</name>
</gene>
<keyword evidence="5" id="KW-1185">Reference proteome</keyword>
<proteinExistence type="predicted"/>
<feature type="chain" id="PRO_5043880080" evidence="1">
    <location>
        <begin position="25"/>
        <end position="1378"/>
    </location>
</feature>
<dbReference type="NCBIfam" id="NF038128">
    <property type="entry name" value="choice_anch_J"/>
    <property type="match status" value="2"/>
</dbReference>
<dbReference type="SUPFAM" id="SSF49265">
    <property type="entry name" value="Fibronectin type III"/>
    <property type="match status" value="1"/>
</dbReference>
<dbReference type="CDD" id="cd00063">
    <property type="entry name" value="FN3"/>
    <property type="match status" value="1"/>
</dbReference>
<evidence type="ECO:0000313" key="6">
    <source>
        <dbReference type="Proteomes" id="UP001168478"/>
    </source>
</evidence>
<dbReference type="InterPro" id="IPR008979">
    <property type="entry name" value="Galactose-bd-like_sf"/>
</dbReference>
<dbReference type="InterPro" id="IPR013783">
    <property type="entry name" value="Ig-like_fold"/>
</dbReference>
<name>A0AAW7JSU1_9BACT</name>
<evidence type="ECO:0000313" key="5">
    <source>
        <dbReference type="Proteomes" id="UP001167831"/>
    </source>
</evidence>
<sequence>MNRKRFTDIAVAAALLMSSVTAGAQTADRPSLTLRKPGPAAVTPIGETAVKGKSLTRVLKSDGRKMTADASAFEGRKLYCALINSTDWSSASLTSVPYGVYSFSIGGDMAMTPLRTAFDYDFTAASFCRDTFVGIAPMSVMGVLNGARYITIDTENWQELKRVMYGTDKKSYSLLSSTMAYNPIDNNTYSLQYNDGMSGMDWCIYNDEYDEMDKIAAFRGKYNVLTLAAVPDGGMYFINWLGDLYRIDRKTARPTLVGSTGVLPVMYSQSMVYDGRTGLFIWAAQTETGSELYAVNPETAETSLIGRFNKNEQIVALKVDENAAKDGAPAMAEGLNLVFDADGSLGGKIEFTVPRLTYGGAALGDAMLNVWLDGENLKGVPAVPGEKISIPVTLSEGNHYVAVNTSNGTGYSPLASIRKYAGYDTPLPVGDVNFAYDADAGKNTVSWNAPAAGVNGGYLDKANIRYTVVRMPDSVTVADNYAQTVFTETTPEAMHNYSYRVYATNSGKRGEYAESERIICGDAFTAPYSQSFADASVLGEFFTVVDANADNNTWRTGFNDDVRIDISAYGFPTGDDWLITPAISLDGGVKYRYTINMKTFTNGYPESFEVYVGTDPADLSTFRKVASEEAFELYEDFGDYHADFLTDKPGKYYLALRYTGDSSKNASMLMLKKVSVSAVGAAKAPAAAGSLEVTAGADDAMTATVSFDAPDRNLEEQPVSPLTRISIYRNKEAEPAHVFESPSAGAHLTWTDGSVKSVGMNTYTVVPENEYGAGESAADSAFVGVYTAPYKETFDSRGAADLYTSTLDGIDLETNPFYGWEYDSMNKRMKFSAYVTDTPVEAWLYTPMIRLDADAVYELSLGVMTSVYSETVTNKVYMGTSAEPQTQSVHVGDLPKSTAYQMKDVAYNVVTGEGGKYCFGINSKGTSANDYIDTQLDDVRLTYKKSAFSPYEFTGYKSEAAADGSLKAVMTFRTPAVDYHGNALKENVKVEIFRGQNPAPVYTADDVVPGAAMTWTDTQPLHGQNTYMLVASNSYGRSEVLTDTLFVGRDVPLPVGNLMVKGSSDNKDAILVWDAPEAGVNGGVVVDGEVRYRVYSYNPADKTFALIADNVEGNTYTIELERTGSQRLDYYGVAPFTAEGTGQTVVGSVVLGPLYQLPYKESFADARTETSPWQVETVYSYGYTWGVDNPDGTRNNAKPQDGDGGCAYMFNGSMYEQYAGAGFISPKVALDANDNVLSFWVYNIATAYPNNRPSLYVYLRGDDGESIEAAKYIVGGDTEEGWKKYEIPLSQLKGCSHMSFALFGYTGGGSDVIYLDNIRIEKADPTGVGGVTEQAKTVQGVRWFTTDGREVTSPGKGVYIMTETYTDGTRRSVKVTRR</sequence>
<dbReference type="EMBL" id="JAUEIF010000001">
    <property type="protein sequence ID" value="MDN0023936.1"/>
    <property type="molecule type" value="Genomic_DNA"/>
</dbReference>